<evidence type="ECO:0000313" key="10">
    <source>
        <dbReference type="Proteomes" id="UP000283387"/>
    </source>
</evidence>
<dbReference type="InterPro" id="IPR050736">
    <property type="entry name" value="Sensor_HK_Regulatory"/>
</dbReference>
<keyword evidence="3" id="KW-0597">Phosphoprotein</keyword>
<feature type="transmembrane region" description="Helical" evidence="7">
    <location>
        <begin position="30"/>
        <end position="51"/>
    </location>
</feature>
<feature type="transmembrane region" description="Helical" evidence="7">
    <location>
        <begin position="132"/>
        <end position="151"/>
    </location>
</feature>
<feature type="transmembrane region" description="Helical" evidence="7">
    <location>
        <begin position="171"/>
        <end position="190"/>
    </location>
</feature>
<feature type="transmembrane region" description="Helical" evidence="7">
    <location>
        <begin position="57"/>
        <end position="76"/>
    </location>
</feature>
<accession>A0A419VUZ0</accession>
<keyword evidence="6" id="KW-0902">Two-component regulatory system</keyword>
<dbReference type="Gene3D" id="3.30.565.10">
    <property type="entry name" value="Histidine kinase-like ATPase, C-terminal domain"/>
    <property type="match status" value="1"/>
</dbReference>
<dbReference type="SMART" id="SM00388">
    <property type="entry name" value="HisKA"/>
    <property type="match status" value="1"/>
</dbReference>
<dbReference type="Proteomes" id="UP000283387">
    <property type="component" value="Unassembled WGS sequence"/>
</dbReference>
<feature type="domain" description="Histidine kinase" evidence="8">
    <location>
        <begin position="210"/>
        <end position="427"/>
    </location>
</feature>
<dbReference type="CDD" id="cd00082">
    <property type="entry name" value="HisKA"/>
    <property type="match status" value="1"/>
</dbReference>
<name>A0A419VUZ0_9BACT</name>
<evidence type="ECO:0000256" key="1">
    <source>
        <dbReference type="ARBA" id="ARBA00000085"/>
    </source>
</evidence>
<feature type="transmembrane region" description="Helical" evidence="7">
    <location>
        <begin position="108"/>
        <end position="125"/>
    </location>
</feature>
<keyword evidence="4" id="KW-0808">Transferase</keyword>
<dbReference type="InterPro" id="IPR003594">
    <property type="entry name" value="HATPase_dom"/>
</dbReference>
<evidence type="ECO:0000256" key="6">
    <source>
        <dbReference type="ARBA" id="ARBA00023012"/>
    </source>
</evidence>
<keyword evidence="5 9" id="KW-0418">Kinase</keyword>
<dbReference type="PRINTS" id="PR00344">
    <property type="entry name" value="BCTRLSENSOR"/>
</dbReference>
<dbReference type="OrthoDB" id="9796457at2"/>
<evidence type="ECO:0000256" key="2">
    <source>
        <dbReference type="ARBA" id="ARBA00012438"/>
    </source>
</evidence>
<dbReference type="InterPro" id="IPR036097">
    <property type="entry name" value="HisK_dim/P_sf"/>
</dbReference>
<dbReference type="InterPro" id="IPR003661">
    <property type="entry name" value="HisK_dim/P_dom"/>
</dbReference>
<dbReference type="PANTHER" id="PTHR43711:SF31">
    <property type="entry name" value="HISTIDINE KINASE"/>
    <property type="match status" value="1"/>
</dbReference>
<dbReference type="SUPFAM" id="SSF47384">
    <property type="entry name" value="Homodimeric domain of signal transducing histidine kinase"/>
    <property type="match status" value="1"/>
</dbReference>
<evidence type="ECO:0000256" key="5">
    <source>
        <dbReference type="ARBA" id="ARBA00022777"/>
    </source>
</evidence>
<evidence type="ECO:0000256" key="4">
    <source>
        <dbReference type="ARBA" id="ARBA00022679"/>
    </source>
</evidence>
<dbReference type="InterPro" id="IPR005467">
    <property type="entry name" value="His_kinase_dom"/>
</dbReference>
<proteinExistence type="predicted"/>
<dbReference type="SUPFAM" id="SSF55874">
    <property type="entry name" value="ATPase domain of HSP90 chaperone/DNA topoisomerase II/histidine kinase"/>
    <property type="match status" value="1"/>
</dbReference>
<keyword evidence="7" id="KW-0812">Transmembrane</keyword>
<dbReference type="AlphaFoldDB" id="A0A419VUZ0"/>
<evidence type="ECO:0000256" key="3">
    <source>
        <dbReference type="ARBA" id="ARBA00022553"/>
    </source>
</evidence>
<evidence type="ECO:0000259" key="8">
    <source>
        <dbReference type="PROSITE" id="PS50109"/>
    </source>
</evidence>
<dbReference type="Pfam" id="PF02518">
    <property type="entry name" value="HATPase_c"/>
    <property type="match status" value="1"/>
</dbReference>
<dbReference type="InterPro" id="IPR004358">
    <property type="entry name" value="Sig_transdc_His_kin-like_C"/>
</dbReference>
<dbReference type="PANTHER" id="PTHR43711">
    <property type="entry name" value="TWO-COMPONENT HISTIDINE KINASE"/>
    <property type="match status" value="1"/>
</dbReference>
<keyword evidence="10" id="KW-1185">Reference proteome</keyword>
<organism evidence="9 10">
    <name type="scientific">Mangrovibacterium diazotrophicum</name>
    <dbReference type="NCBI Taxonomy" id="1261403"/>
    <lineage>
        <taxon>Bacteria</taxon>
        <taxon>Pseudomonadati</taxon>
        <taxon>Bacteroidota</taxon>
        <taxon>Bacteroidia</taxon>
        <taxon>Marinilabiliales</taxon>
        <taxon>Prolixibacteraceae</taxon>
        <taxon>Mangrovibacterium</taxon>
    </lineage>
</organism>
<dbReference type="Pfam" id="PF00512">
    <property type="entry name" value="HisKA"/>
    <property type="match status" value="1"/>
</dbReference>
<sequence length="427" mass="49451">MSYNFPRRFNDMVGKVVLGTFKDGTFEQRLTIIGCFTVALVTVFATLFNFMTGLYDMGLVTLGLCLLSSFCFLTARFGIFPRWLIHAIFVIAIVFYNMSWYFNFGSSGPTLSIIIGIYIFFILIWKRENCFLLIALCATNLLVLFVLEYYFPTLTGHYVDVKTRTIDVYSGNVFALVLTFIMTISIKKNYEHQYDRAKKSDQLKTAFLANLSHEVRTPLNVISGFTSMIPEMNYSDEDLGKIHKVIDMNGRQLLYLIEDMIDLSKLEIGQLEINTREYDLRRIFRELEKEFSYIVAIEQKEDIAIQYKLELSDFIINVDASRISQVLRCLISNACRFSDSGTILFGCYEEKHQYVFYVKDSGLGIKPEHEDKIFDPFVKFQSRDNTIERGVGVGLSLAKKLVERMEGDMWFHSQYMKGSEFYFSIPK</sequence>
<dbReference type="SMART" id="SM00387">
    <property type="entry name" value="HATPase_c"/>
    <property type="match status" value="1"/>
</dbReference>
<dbReference type="InterPro" id="IPR036890">
    <property type="entry name" value="HATPase_C_sf"/>
</dbReference>
<dbReference type="GO" id="GO:0000155">
    <property type="term" value="F:phosphorelay sensor kinase activity"/>
    <property type="evidence" value="ECO:0007669"/>
    <property type="project" value="InterPro"/>
</dbReference>
<feature type="transmembrane region" description="Helical" evidence="7">
    <location>
        <begin position="83"/>
        <end position="102"/>
    </location>
</feature>
<dbReference type="PROSITE" id="PS50109">
    <property type="entry name" value="HIS_KIN"/>
    <property type="match status" value="1"/>
</dbReference>
<dbReference type="Gene3D" id="1.10.287.130">
    <property type="match status" value="1"/>
</dbReference>
<gene>
    <name evidence="9" type="ORF">BC643_4295</name>
</gene>
<dbReference type="EMBL" id="RAPN01000005">
    <property type="protein sequence ID" value="RKD85979.1"/>
    <property type="molecule type" value="Genomic_DNA"/>
</dbReference>
<evidence type="ECO:0000256" key="7">
    <source>
        <dbReference type="SAM" id="Phobius"/>
    </source>
</evidence>
<evidence type="ECO:0000313" key="9">
    <source>
        <dbReference type="EMBL" id="RKD85979.1"/>
    </source>
</evidence>
<comment type="catalytic activity">
    <reaction evidence="1">
        <text>ATP + protein L-histidine = ADP + protein N-phospho-L-histidine.</text>
        <dbReference type="EC" id="2.7.13.3"/>
    </reaction>
</comment>
<comment type="caution">
    <text evidence="9">The sequence shown here is derived from an EMBL/GenBank/DDBJ whole genome shotgun (WGS) entry which is preliminary data.</text>
</comment>
<keyword evidence="7" id="KW-1133">Transmembrane helix</keyword>
<keyword evidence="7" id="KW-0472">Membrane</keyword>
<reference evidence="9 10" key="1">
    <citation type="submission" date="2018-09" db="EMBL/GenBank/DDBJ databases">
        <title>Genomic Encyclopedia of Archaeal and Bacterial Type Strains, Phase II (KMG-II): from individual species to whole genera.</title>
        <authorList>
            <person name="Goeker M."/>
        </authorList>
    </citation>
    <scope>NUCLEOTIDE SEQUENCE [LARGE SCALE GENOMIC DNA]</scope>
    <source>
        <strain evidence="9 10">DSM 27148</strain>
    </source>
</reference>
<dbReference type="RefSeq" id="WP_120275301.1">
    <property type="nucleotide sequence ID" value="NZ_RAPN01000005.1"/>
</dbReference>
<dbReference type="EC" id="2.7.13.3" evidence="2"/>
<protein>
    <recommendedName>
        <fullName evidence="2">histidine kinase</fullName>
        <ecNumber evidence="2">2.7.13.3</ecNumber>
    </recommendedName>
</protein>